<dbReference type="GO" id="GO:0005509">
    <property type="term" value="F:calcium ion binding"/>
    <property type="evidence" value="ECO:0007669"/>
    <property type="project" value="InterPro"/>
</dbReference>
<dbReference type="RefSeq" id="WP_260794032.1">
    <property type="nucleotide sequence ID" value="NZ_CP093313.1"/>
</dbReference>
<dbReference type="SUPFAM" id="SSF50978">
    <property type="entry name" value="WD40 repeat-like"/>
    <property type="match status" value="1"/>
</dbReference>
<dbReference type="InterPro" id="IPR036322">
    <property type="entry name" value="WD40_repeat_dom_sf"/>
</dbReference>
<proteinExistence type="predicted"/>
<evidence type="ECO:0000313" key="2">
    <source>
        <dbReference type="EMBL" id="UWZ84526.1"/>
    </source>
</evidence>
<gene>
    <name evidence="2" type="ORF">MOP44_00995</name>
</gene>
<evidence type="ECO:0000256" key="1">
    <source>
        <dbReference type="SAM" id="Phobius"/>
    </source>
</evidence>
<keyword evidence="1" id="KW-0812">Transmembrane</keyword>
<dbReference type="EMBL" id="CP093313">
    <property type="protein sequence ID" value="UWZ84526.1"/>
    <property type="molecule type" value="Genomic_DNA"/>
</dbReference>
<keyword evidence="1" id="KW-1133">Transmembrane helix</keyword>
<sequence>MVSKGCFRSPARQFFDQASFISPGALATAGFALLALLVIIAGCGGGSSTAPPPPPSAPSNLVYPHTAISATVGAAITPDTPTVTGTVSSYSVSPTLPAGLAISASTGAISGTPTATSAQTTYTVTASNSSGSTTASISIAVLIPAPSNLVYPQTAISGTVGTAITPDTPTVTGTVSSYSISPTLPAGLAISASTGAISGTPTAASPKTSYTVTASNSTGSATATLSITVLIPAPSKLVYSQTDITAFVGAAITPDTPTVTGTASSYSISPALPAGLTINSSSGVISGTPTVLSSKASYTVTASNSTGSTTATLSIVVGSPAHSILTAGHQGGVTAIHVTTDRVLTDDGAMWILWNYGTGEVVAAGQRQFDPGPGMFVFQSDMAGEVAVVQTSDKPMNGVLSVYSASTGQLIASINIGGATWVKLATDGSYICSGSTTGLTVWSSTGSEEFTLPGNYTLANVSAMPGRLQVALGPAGQNVIETDSVPSGASTVSAPFNGTFTSWFLDGQRFLTNLGATVWVYSNAVVQQSLMNLPSPYDPLTQQLIGQGNWISITNGVSTTVTGLSVYAIGNATPVATYSFGYSSIIPMGSYLAALEYGPPEMKLIDLSGASPSATDYTLPDQMLYLTSFGANPNGQWIVAGGWGLLLDGASIATTPRYFGYGQITSIAGSSSHIAVATSIGKILLFNSAGDTQQGAIDFWSGNVQLSSDGSVLAASAFAFGNQYYTDRTLNLYSLPSQSIIQTFPYTFNSNNTPFLVGYSLSGSGQTLGQVLGPITPSRQVTPSSGSPIIWSDTGTQGPIVLSPDGPNFAAASGSYPGIVTSDYTAAPSATLWSNDTLQGAIPAFPEGWIDDTHLLAANYMPTGNSYFTYTGSSIYDPAGNVLSVIPGGTSFPPMRNPYFTSNGLVYDAGTNAIYSLATGAKVWTAPPVNGPDFTTAVGAVAGSNVVYVKGYQVFVAPY</sequence>
<reference evidence="2" key="1">
    <citation type="submission" date="2021-04" db="EMBL/GenBank/DDBJ databases">
        <title>Phylogenetic analysis of Acidobacteriaceae.</title>
        <authorList>
            <person name="Qiu L."/>
            <person name="Zhang Q."/>
        </authorList>
    </citation>
    <scope>NUCLEOTIDE SEQUENCE</scope>
    <source>
        <strain evidence="2">DSM 25168</strain>
    </source>
</reference>
<dbReference type="KEGG" id="orp:MOP44_00995"/>
<feature type="transmembrane region" description="Helical" evidence="1">
    <location>
        <begin position="20"/>
        <end position="42"/>
    </location>
</feature>
<dbReference type="Proteomes" id="UP001059380">
    <property type="component" value="Chromosome"/>
</dbReference>
<protein>
    <submittedName>
        <fullName evidence="2">Ig domain-containing protein</fullName>
    </submittedName>
</protein>
<dbReference type="Pfam" id="PF05345">
    <property type="entry name" value="He_PIG"/>
    <property type="match status" value="3"/>
</dbReference>
<dbReference type="InterPro" id="IPR015919">
    <property type="entry name" value="Cadherin-like_sf"/>
</dbReference>
<keyword evidence="1" id="KW-0472">Membrane</keyword>
<keyword evidence="3" id="KW-1185">Reference proteome</keyword>
<dbReference type="AlphaFoldDB" id="A0A9J7BUC2"/>
<dbReference type="SUPFAM" id="SSF49313">
    <property type="entry name" value="Cadherin-like"/>
    <property type="match status" value="3"/>
</dbReference>
<dbReference type="SUPFAM" id="SSF117289">
    <property type="entry name" value="Nucleoporin domain"/>
    <property type="match status" value="1"/>
</dbReference>
<dbReference type="InterPro" id="IPR013783">
    <property type="entry name" value="Ig-like_fold"/>
</dbReference>
<evidence type="ECO:0000313" key="3">
    <source>
        <dbReference type="Proteomes" id="UP001059380"/>
    </source>
</evidence>
<dbReference type="GO" id="GO:0016020">
    <property type="term" value="C:membrane"/>
    <property type="evidence" value="ECO:0007669"/>
    <property type="project" value="InterPro"/>
</dbReference>
<dbReference type="Gene3D" id="2.60.40.10">
    <property type="entry name" value="Immunoglobulins"/>
    <property type="match status" value="3"/>
</dbReference>
<organism evidence="2 3">
    <name type="scientific">Occallatibacter riparius</name>
    <dbReference type="NCBI Taxonomy" id="1002689"/>
    <lineage>
        <taxon>Bacteria</taxon>
        <taxon>Pseudomonadati</taxon>
        <taxon>Acidobacteriota</taxon>
        <taxon>Terriglobia</taxon>
        <taxon>Terriglobales</taxon>
        <taxon>Acidobacteriaceae</taxon>
        <taxon>Occallatibacter</taxon>
    </lineage>
</organism>
<name>A0A9J7BUC2_9BACT</name>
<accession>A0A9J7BUC2</accession>